<evidence type="ECO:0000256" key="6">
    <source>
        <dbReference type="ARBA" id="ARBA00023239"/>
    </source>
</evidence>
<evidence type="ECO:0000313" key="11">
    <source>
        <dbReference type="Proteomes" id="UP000317158"/>
    </source>
</evidence>
<dbReference type="PANTHER" id="PTHR21022">
    <property type="entry name" value="PREPHENATE DEHYDRATASE P PROTEIN"/>
    <property type="match status" value="1"/>
</dbReference>
<comment type="catalytic activity">
    <reaction evidence="7">
        <text>prephenate + H(+) = 3-phenylpyruvate + CO2 + H2O</text>
        <dbReference type="Rhea" id="RHEA:21648"/>
        <dbReference type="ChEBI" id="CHEBI:15377"/>
        <dbReference type="ChEBI" id="CHEBI:15378"/>
        <dbReference type="ChEBI" id="CHEBI:16526"/>
        <dbReference type="ChEBI" id="CHEBI:18005"/>
        <dbReference type="ChEBI" id="CHEBI:29934"/>
        <dbReference type="EC" id="4.2.1.51"/>
    </reaction>
</comment>
<dbReference type="Gene3D" id="3.30.70.260">
    <property type="match status" value="1"/>
</dbReference>
<dbReference type="NCBIfam" id="NF008865">
    <property type="entry name" value="PRK11898.1"/>
    <property type="match status" value="1"/>
</dbReference>
<dbReference type="UniPathway" id="UPA00121">
    <property type="reaction ID" value="UER00345"/>
</dbReference>
<dbReference type="InterPro" id="IPR008242">
    <property type="entry name" value="Chor_mutase/pphenate_deHydtase"/>
</dbReference>
<feature type="domain" description="Prephenate dehydratase" evidence="8">
    <location>
        <begin position="7"/>
        <end position="192"/>
    </location>
</feature>
<dbReference type="Pfam" id="PF00800">
    <property type="entry name" value="PDT"/>
    <property type="match status" value="1"/>
</dbReference>
<comment type="caution">
    <text evidence="10">The sequence shown here is derived from an EMBL/GenBank/DDBJ whole genome shotgun (WGS) entry which is preliminary data.</text>
</comment>
<evidence type="ECO:0000256" key="7">
    <source>
        <dbReference type="ARBA" id="ARBA00047848"/>
    </source>
</evidence>
<dbReference type="PIRSF" id="PIRSF001500">
    <property type="entry name" value="Chor_mut_pdt_Ppr"/>
    <property type="match status" value="1"/>
</dbReference>
<dbReference type="InterPro" id="IPR045865">
    <property type="entry name" value="ACT-like_dom_sf"/>
</dbReference>
<dbReference type="InterPro" id="IPR018528">
    <property type="entry name" value="Preph_deHydtase_CS"/>
</dbReference>
<dbReference type="PANTHER" id="PTHR21022:SF19">
    <property type="entry name" value="PREPHENATE DEHYDRATASE-RELATED"/>
    <property type="match status" value="1"/>
</dbReference>
<dbReference type="PROSITE" id="PS00858">
    <property type="entry name" value="PREPHENATE_DEHYDR_2"/>
    <property type="match status" value="1"/>
</dbReference>
<feature type="domain" description="ACT" evidence="9">
    <location>
        <begin position="212"/>
        <end position="289"/>
    </location>
</feature>
<evidence type="ECO:0000256" key="2">
    <source>
        <dbReference type="ARBA" id="ARBA00013147"/>
    </source>
</evidence>
<dbReference type="CDD" id="cd13631">
    <property type="entry name" value="PBP2_Ct-PDT_like"/>
    <property type="match status" value="1"/>
</dbReference>
<gene>
    <name evidence="10" type="primary">pheA</name>
    <name evidence="10" type="ORF">EF806_03725</name>
</gene>
<dbReference type="Gene3D" id="3.40.190.10">
    <property type="entry name" value="Periplasmic binding protein-like II"/>
    <property type="match status" value="2"/>
</dbReference>
<dbReference type="AlphaFoldDB" id="A0A520KRQ2"/>
<dbReference type="SUPFAM" id="SSF55021">
    <property type="entry name" value="ACT-like"/>
    <property type="match status" value="1"/>
</dbReference>
<dbReference type="EC" id="4.2.1.51" evidence="2"/>
<organism evidence="10 11">
    <name type="scientific">Methanoliparum thermophilum</name>
    <dbReference type="NCBI Taxonomy" id="2491083"/>
    <lineage>
        <taxon>Archaea</taxon>
        <taxon>Methanobacteriati</taxon>
        <taxon>Methanobacteriota</taxon>
        <taxon>Candidatus Methanoliparia</taxon>
        <taxon>Candidatus Methanoliparales</taxon>
        <taxon>Candidatus Methanoliparaceae</taxon>
        <taxon>Candidatus Methanoliparum</taxon>
    </lineage>
</organism>
<dbReference type="GO" id="GO:0004664">
    <property type="term" value="F:prephenate dehydratase activity"/>
    <property type="evidence" value="ECO:0007669"/>
    <property type="project" value="UniProtKB-EC"/>
</dbReference>
<protein>
    <recommendedName>
        <fullName evidence="2">prephenate dehydratase</fullName>
        <ecNumber evidence="2">4.2.1.51</ecNumber>
    </recommendedName>
</protein>
<keyword evidence="4" id="KW-0057">Aromatic amino acid biosynthesis</keyword>
<dbReference type="GO" id="GO:0009094">
    <property type="term" value="P:L-phenylalanine biosynthetic process"/>
    <property type="evidence" value="ECO:0007669"/>
    <property type="project" value="UniProtKB-UniPathway"/>
</dbReference>
<dbReference type="CDD" id="cd04905">
    <property type="entry name" value="ACT_CM-PDT"/>
    <property type="match status" value="1"/>
</dbReference>
<dbReference type="SUPFAM" id="SSF53850">
    <property type="entry name" value="Periplasmic binding protein-like II"/>
    <property type="match status" value="1"/>
</dbReference>
<evidence type="ECO:0000259" key="8">
    <source>
        <dbReference type="PROSITE" id="PS51171"/>
    </source>
</evidence>
<dbReference type="InterPro" id="IPR002912">
    <property type="entry name" value="ACT_dom"/>
</dbReference>
<evidence type="ECO:0000313" key="10">
    <source>
        <dbReference type="EMBL" id="RZN64464.1"/>
    </source>
</evidence>
<evidence type="ECO:0000259" key="9">
    <source>
        <dbReference type="PROSITE" id="PS51671"/>
    </source>
</evidence>
<keyword evidence="6 10" id="KW-0456">Lyase</keyword>
<accession>A0A520KRQ2</accession>
<reference evidence="10 11" key="1">
    <citation type="journal article" date="2019" name="Nat. Microbiol.">
        <title>Wide diversity of methane and short-chain alkane metabolisms in uncultured archaea.</title>
        <authorList>
            <person name="Borrel G."/>
            <person name="Adam P.S."/>
            <person name="McKay L.J."/>
            <person name="Chen L.X."/>
            <person name="Sierra-Garcia I.N."/>
            <person name="Sieber C.M."/>
            <person name="Letourneur Q."/>
            <person name="Ghozlane A."/>
            <person name="Andersen G.L."/>
            <person name="Li W.J."/>
            <person name="Hallam S.J."/>
            <person name="Muyzer G."/>
            <person name="de Oliveira V.M."/>
            <person name="Inskeep W.P."/>
            <person name="Banfield J.F."/>
            <person name="Gribaldo S."/>
        </authorList>
    </citation>
    <scope>NUCLEOTIDE SEQUENCE [LARGE SCALE GENOMIC DNA]</scope>
    <source>
        <strain evidence="10">NM1a</strain>
    </source>
</reference>
<dbReference type="Proteomes" id="UP000317158">
    <property type="component" value="Unassembled WGS sequence"/>
</dbReference>
<sequence length="293" mass="33607">MSSGNLLVAFQGEHGAFSEEAVLKNKDVIAELSGVKSRLKTIPYSSFEDVVRSVDEGRVDYGILPIENSQEGTISETYDLLIKYNVYAVLDIKLRVVHCLISHKDAEIEDIKRIYSHIQGLKQCSNFIDRYRWEKIPTYNTAGSVRIISEHNDKSEAAIASKKAASIYNMKILEEGIENNDRNYTRFFIISKNPQTKLRYLSDYLDIPIKTTIIFSTYHIPGALYSCIGELAKRNINISKLESRPNREKNWEYFFFLDFEGNMEDKKCIEAIENLGKKTSFFKTLGSYICLES</sequence>
<keyword evidence="3" id="KW-0028">Amino-acid biosynthesis</keyword>
<proteinExistence type="predicted"/>
<evidence type="ECO:0000256" key="3">
    <source>
        <dbReference type="ARBA" id="ARBA00022605"/>
    </source>
</evidence>
<evidence type="ECO:0000256" key="5">
    <source>
        <dbReference type="ARBA" id="ARBA00023222"/>
    </source>
</evidence>
<evidence type="ECO:0000256" key="1">
    <source>
        <dbReference type="ARBA" id="ARBA00004741"/>
    </source>
</evidence>
<dbReference type="GO" id="GO:0005737">
    <property type="term" value="C:cytoplasm"/>
    <property type="evidence" value="ECO:0007669"/>
    <property type="project" value="TreeGrafter"/>
</dbReference>
<dbReference type="FunFam" id="3.40.190.10:FF:000034">
    <property type="entry name" value="Chorismate mutase/prephenate dehydratase"/>
    <property type="match status" value="1"/>
</dbReference>
<keyword evidence="5" id="KW-0584">Phenylalanine biosynthesis</keyword>
<dbReference type="PROSITE" id="PS51671">
    <property type="entry name" value="ACT"/>
    <property type="match status" value="1"/>
</dbReference>
<dbReference type="PROSITE" id="PS51171">
    <property type="entry name" value="PREPHENATE_DEHYDR_3"/>
    <property type="match status" value="1"/>
</dbReference>
<dbReference type="EMBL" id="RXIF01000006">
    <property type="protein sequence ID" value="RZN64464.1"/>
    <property type="molecule type" value="Genomic_DNA"/>
</dbReference>
<evidence type="ECO:0000256" key="4">
    <source>
        <dbReference type="ARBA" id="ARBA00023141"/>
    </source>
</evidence>
<comment type="pathway">
    <text evidence="1">Amino-acid biosynthesis; L-phenylalanine biosynthesis; phenylpyruvate from prephenate: step 1/1.</text>
</comment>
<dbReference type="InterPro" id="IPR001086">
    <property type="entry name" value="Preph_deHydtase"/>
</dbReference>
<name>A0A520KRQ2_METT2</name>